<keyword evidence="3" id="KW-1185">Reference proteome</keyword>
<feature type="region of interest" description="Disordered" evidence="1">
    <location>
        <begin position="547"/>
        <end position="566"/>
    </location>
</feature>
<evidence type="ECO:0000313" key="4">
    <source>
        <dbReference type="WBParaSite" id="jg3666.2"/>
    </source>
</evidence>
<dbReference type="Proteomes" id="UP000887574">
    <property type="component" value="Unplaced"/>
</dbReference>
<dbReference type="InterPro" id="IPR000742">
    <property type="entry name" value="EGF"/>
</dbReference>
<sequence>MEKLAQVVRSAINKATAAVLKKKIIIEDKCVSSNGEAIQAIERISKSAPGQKNPPYSEESALSSISHDLLANKNHALLFSPLSSPQNMALIGETGTAAMDSIPAKNLVPGAMCQLSLECPYRTECIRGVCRCKKMETIVNGMCRKEVLLVVPPGGSCELGQQCGGASQCAGGVCQCQKHEVLDGSKQKCVAKTIPKAPFYTSPTSSSNGQDGLNGGPQPPTPAPLVPEHSELVGMSLGSHKPISSSKLIYGIPGLTDEGKFNQILTANQMSINVVDQETLKALLSGHFLRVPTVGENCEGVCGNGAKCIRSVCACPDHMKESKGSCVQADRSETGSSSSNFMQSNNMNGVTTSRADEAARIFSELMNGARQGSKQTSRNTNTATTVSNNNGMPGNGCTSPNSECYAGSICINGLCVCRPGYRPQDGYCQISKVELGQSCFLNEQCKDNGFCLNGICSCRADMPVETSSSGHKIHHRCPNRPVAGAGEDCTKYQSCGWNSICGAYSGVYPDISGNGAGTQSGSQEYGSGNHVGNTGGEEEHSAFGMKFGRLGSTNGQNNNGDSFESVNFNRLTDGLLPSSQSFPNTPLHPMQGYENTNSINSPVPNQNSWLTATNQFTGYNLNLNSGDYSSFPSNVQHFPTHPFAQGAQTLKLETKKGGKSPIENEDEDLLPSGPGETPKSVAMPGEHCGSGNVCLGNSRCSKAGWCQCPEGMRIEKGGICAYQTGKGTVPLNAAHKPPHITMFGSGDQIVLQNSGNQEQHLAVRQPYDSCSNSERRRVSQHMVGLKQDASVLKEQIVFDPRPCQLCNVLGHSVSASRREYTSCSLASYAVQHRSSQGGKAVHSSPHLRQWLSVPKMEYVGESCANGEFCIDSAVCAAGIDACVCQLE</sequence>
<dbReference type="AlphaFoldDB" id="A0A915E943"/>
<feature type="domain" description="EGF-like" evidence="2">
    <location>
        <begin position="396"/>
        <end position="429"/>
    </location>
</feature>
<dbReference type="SMART" id="SM00181">
    <property type="entry name" value="EGF"/>
    <property type="match status" value="3"/>
</dbReference>
<proteinExistence type="predicted"/>
<evidence type="ECO:0000256" key="1">
    <source>
        <dbReference type="SAM" id="MobiDB-lite"/>
    </source>
</evidence>
<feature type="region of interest" description="Disordered" evidence="1">
    <location>
        <begin position="518"/>
        <end position="540"/>
    </location>
</feature>
<name>A0A915E943_9BILA</name>
<dbReference type="Pfam" id="PF01683">
    <property type="entry name" value="EB"/>
    <property type="match status" value="3"/>
</dbReference>
<evidence type="ECO:0000259" key="2">
    <source>
        <dbReference type="SMART" id="SM00181"/>
    </source>
</evidence>
<dbReference type="PANTHER" id="PTHR37157">
    <property type="entry name" value="PRION-LIKE-(Q/N-RICH) DOMAIN-BEARING PROTEIN 25"/>
    <property type="match status" value="1"/>
</dbReference>
<dbReference type="InterPro" id="IPR006149">
    <property type="entry name" value="EB_dom"/>
</dbReference>
<feature type="domain" description="EGF-like" evidence="2">
    <location>
        <begin position="687"/>
        <end position="721"/>
    </location>
</feature>
<evidence type="ECO:0000313" key="3">
    <source>
        <dbReference type="Proteomes" id="UP000887574"/>
    </source>
</evidence>
<feature type="compositionally biased region" description="Polar residues" evidence="1">
    <location>
        <begin position="593"/>
        <end position="605"/>
    </location>
</feature>
<organism evidence="3 4">
    <name type="scientific">Ditylenchus dipsaci</name>
    <dbReference type="NCBI Taxonomy" id="166011"/>
    <lineage>
        <taxon>Eukaryota</taxon>
        <taxon>Metazoa</taxon>
        <taxon>Ecdysozoa</taxon>
        <taxon>Nematoda</taxon>
        <taxon>Chromadorea</taxon>
        <taxon>Rhabditida</taxon>
        <taxon>Tylenchina</taxon>
        <taxon>Tylenchomorpha</taxon>
        <taxon>Sphaerularioidea</taxon>
        <taxon>Anguinidae</taxon>
        <taxon>Anguininae</taxon>
        <taxon>Ditylenchus</taxon>
    </lineage>
</organism>
<feature type="region of interest" description="Disordered" evidence="1">
    <location>
        <begin position="200"/>
        <end position="225"/>
    </location>
</feature>
<feature type="region of interest" description="Disordered" evidence="1">
    <location>
        <begin position="574"/>
        <end position="605"/>
    </location>
</feature>
<feature type="region of interest" description="Disordered" evidence="1">
    <location>
        <begin position="653"/>
        <end position="678"/>
    </location>
</feature>
<feature type="domain" description="EGF-like" evidence="2">
    <location>
        <begin position="297"/>
        <end position="327"/>
    </location>
</feature>
<reference evidence="4" key="1">
    <citation type="submission" date="2022-11" db="UniProtKB">
        <authorList>
            <consortium name="WormBaseParasite"/>
        </authorList>
    </citation>
    <scope>IDENTIFICATION</scope>
</reference>
<feature type="compositionally biased region" description="Polar residues" evidence="1">
    <location>
        <begin position="551"/>
        <end position="566"/>
    </location>
</feature>
<dbReference type="PANTHER" id="PTHR37157:SF3">
    <property type="entry name" value="EB DOMAIN-CONTAINING PROTEIN"/>
    <property type="match status" value="1"/>
</dbReference>
<protein>
    <submittedName>
        <fullName evidence="4">EGF-like domain-containing protein</fullName>
    </submittedName>
</protein>
<feature type="compositionally biased region" description="Polar residues" evidence="1">
    <location>
        <begin position="201"/>
        <end position="211"/>
    </location>
</feature>
<dbReference type="WBParaSite" id="jg3666.2">
    <property type="protein sequence ID" value="jg3666.2"/>
    <property type="gene ID" value="jg3666"/>
</dbReference>
<feature type="compositionally biased region" description="Polar residues" evidence="1">
    <location>
        <begin position="518"/>
        <end position="532"/>
    </location>
</feature>
<accession>A0A915E943</accession>